<dbReference type="GO" id="GO:0042925">
    <property type="term" value="F:benzoate transmembrane transporter activity"/>
    <property type="evidence" value="ECO:0007669"/>
    <property type="project" value="InterPro"/>
</dbReference>
<keyword evidence="2" id="KW-0472">Membrane</keyword>
<feature type="region of interest" description="Disordered" evidence="1">
    <location>
        <begin position="1"/>
        <end position="22"/>
    </location>
</feature>
<dbReference type="RefSeq" id="WP_354641531.1">
    <property type="nucleotide sequence ID" value="NZ_CP159872.1"/>
</dbReference>
<feature type="transmembrane region" description="Helical" evidence="2">
    <location>
        <begin position="91"/>
        <end position="109"/>
    </location>
</feature>
<organism evidence="3">
    <name type="scientific">Kitasatospora camelliae</name>
    <dbReference type="NCBI Taxonomy" id="3156397"/>
    <lineage>
        <taxon>Bacteria</taxon>
        <taxon>Bacillati</taxon>
        <taxon>Actinomycetota</taxon>
        <taxon>Actinomycetes</taxon>
        <taxon>Kitasatosporales</taxon>
        <taxon>Streptomycetaceae</taxon>
        <taxon>Kitasatospora</taxon>
    </lineage>
</organism>
<dbReference type="EMBL" id="CP159872">
    <property type="protein sequence ID" value="XCM80595.1"/>
    <property type="molecule type" value="Genomic_DNA"/>
</dbReference>
<feature type="transmembrane region" description="Helical" evidence="2">
    <location>
        <begin position="340"/>
        <end position="362"/>
    </location>
</feature>
<dbReference type="PANTHER" id="PTHR30199:SF0">
    <property type="entry name" value="INNER MEMBRANE PROTEIN YDCO"/>
    <property type="match status" value="1"/>
</dbReference>
<protein>
    <submittedName>
        <fullName evidence="3">Benzoate/H(+) symporter BenE family transporter</fullName>
    </submittedName>
</protein>
<reference evidence="3" key="1">
    <citation type="submission" date="2024-06" db="EMBL/GenBank/DDBJ databases">
        <title>The genome sequences of Kitasatospora sp. strain HUAS MG31.</title>
        <authorList>
            <person name="Mo P."/>
        </authorList>
    </citation>
    <scope>NUCLEOTIDE SEQUENCE</scope>
    <source>
        <strain evidence="3">HUAS MG31</strain>
    </source>
</reference>
<feature type="transmembrane region" description="Helical" evidence="2">
    <location>
        <begin position="193"/>
        <end position="214"/>
    </location>
</feature>
<feature type="transmembrane region" description="Helical" evidence="2">
    <location>
        <begin position="309"/>
        <end position="333"/>
    </location>
</feature>
<evidence type="ECO:0000256" key="2">
    <source>
        <dbReference type="SAM" id="Phobius"/>
    </source>
</evidence>
<accession>A0AAU8JW54</accession>
<gene>
    <name evidence="3" type="ORF">ABWK59_17550</name>
</gene>
<evidence type="ECO:0000256" key="1">
    <source>
        <dbReference type="SAM" id="MobiDB-lite"/>
    </source>
</evidence>
<sequence>MAEQTATPVATTTGPAATDRPSLRRDVSAPALLAGLVCIAVSFSGPLVVVLAAAGAGHLDPARTASWIWAVSLGSGLTCLLLSWYTRTPVITAWSTPGAALLVTSLGAYPWREAVGAFLLSSAAVALFGFTGLFGRLIRAIPVGIVNAMLAGILFSFGAGIFTELHTAPVLVLGSFAAFLAAKRLVPRYAVPIALLAGAALAAATVGLPLHLGSGGPVRPVLTLPAFSWAATVGLALPLTLVALASQNAPGLAIMRASGYRPDDRLLVGATGTLSVLLAPFGSPGINLAAITAAICTSPESHPDPRRRYVAGMSAGVLYLVVGSFGGVLVSLFTGLPHALIAVIAGVALLASFQGSLAGALAEEHGRDGAVVTFLATASGMSLFGIGAAFWGLLLGVATHLVITARRPG</sequence>
<feature type="transmembrane region" description="Helical" evidence="2">
    <location>
        <begin position="226"/>
        <end position="245"/>
    </location>
</feature>
<dbReference type="PANTHER" id="PTHR30199">
    <property type="entry name" value="MFS FAMILY TRANSPORTER, PREDICTED SUBSTRATE BENZOATE"/>
    <property type="match status" value="1"/>
</dbReference>
<keyword evidence="2" id="KW-1133">Transmembrane helix</keyword>
<dbReference type="GO" id="GO:0005886">
    <property type="term" value="C:plasma membrane"/>
    <property type="evidence" value="ECO:0007669"/>
    <property type="project" value="TreeGrafter"/>
</dbReference>
<proteinExistence type="predicted"/>
<feature type="transmembrane region" description="Helical" evidence="2">
    <location>
        <begin position="382"/>
        <end position="403"/>
    </location>
</feature>
<dbReference type="Pfam" id="PF03594">
    <property type="entry name" value="BenE"/>
    <property type="match status" value="1"/>
</dbReference>
<feature type="transmembrane region" description="Helical" evidence="2">
    <location>
        <begin position="168"/>
        <end position="186"/>
    </location>
</feature>
<feature type="transmembrane region" description="Helical" evidence="2">
    <location>
        <begin position="266"/>
        <end position="289"/>
    </location>
</feature>
<dbReference type="NCBIfam" id="TIGR00843">
    <property type="entry name" value="benE"/>
    <property type="match status" value="1"/>
</dbReference>
<dbReference type="InterPro" id="IPR004711">
    <property type="entry name" value="Benzoate_Transporter"/>
</dbReference>
<feature type="transmembrane region" description="Helical" evidence="2">
    <location>
        <begin position="66"/>
        <end position="84"/>
    </location>
</feature>
<dbReference type="AlphaFoldDB" id="A0AAU8JW54"/>
<feature type="compositionally biased region" description="Low complexity" evidence="1">
    <location>
        <begin position="1"/>
        <end position="18"/>
    </location>
</feature>
<dbReference type="KEGG" id="kcm:ABWK59_17550"/>
<evidence type="ECO:0000313" key="3">
    <source>
        <dbReference type="EMBL" id="XCM80595.1"/>
    </source>
</evidence>
<keyword evidence="2" id="KW-0812">Transmembrane</keyword>
<feature type="transmembrane region" description="Helical" evidence="2">
    <location>
        <begin position="141"/>
        <end position="162"/>
    </location>
</feature>
<name>A0AAU8JW54_9ACTN</name>
<feature type="transmembrane region" description="Helical" evidence="2">
    <location>
        <begin position="115"/>
        <end position="134"/>
    </location>
</feature>
<feature type="transmembrane region" description="Helical" evidence="2">
    <location>
        <begin position="31"/>
        <end position="54"/>
    </location>
</feature>